<sequence>CIRYYSEMEMSADIVFTSLLTDSMRLSSQLRIQNLKNRDGIVVVEPIEVFCDFKHGYSLSELGIRSESEIVDILKSLDI</sequence>
<proteinExistence type="predicted"/>
<protein>
    <submittedName>
        <fullName evidence="1">Uncharacterized protein</fullName>
    </submittedName>
</protein>
<comment type="caution">
    <text evidence="1">The sequence shown here is derived from an EMBL/GenBank/DDBJ whole genome shotgun (WGS) entry which is preliminary data.</text>
</comment>
<reference evidence="1" key="1">
    <citation type="journal article" date="2014" name="Front. Microbiol.">
        <title>High frequency of phylogenetically diverse reductive dehalogenase-homologous genes in deep subseafloor sedimentary metagenomes.</title>
        <authorList>
            <person name="Kawai M."/>
            <person name="Futagami T."/>
            <person name="Toyoda A."/>
            <person name="Takaki Y."/>
            <person name="Nishi S."/>
            <person name="Hori S."/>
            <person name="Arai W."/>
            <person name="Tsubouchi T."/>
            <person name="Morono Y."/>
            <person name="Uchiyama I."/>
            <person name="Ito T."/>
            <person name="Fujiyama A."/>
            <person name="Inagaki F."/>
            <person name="Takami H."/>
        </authorList>
    </citation>
    <scope>NUCLEOTIDE SEQUENCE</scope>
    <source>
        <strain evidence="1">Expedition CK06-06</strain>
    </source>
</reference>
<accession>X0WSC2</accession>
<evidence type="ECO:0000313" key="1">
    <source>
        <dbReference type="EMBL" id="GAG27423.1"/>
    </source>
</evidence>
<dbReference type="EMBL" id="BARS01033644">
    <property type="protein sequence ID" value="GAG27423.1"/>
    <property type="molecule type" value="Genomic_DNA"/>
</dbReference>
<dbReference type="AlphaFoldDB" id="X0WSC2"/>
<name>X0WSC2_9ZZZZ</name>
<feature type="non-terminal residue" evidence="1">
    <location>
        <position position="1"/>
    </location>
</feature>
<gene>
    <name evidence="1" type="ORF">S01H1_52076</name>
</gene>
<organism evidence="1">
    <name type="scientific">marine sediment metagenome</name>
    <dbReference type="NCBI Taxonomy" id="412755"/>
    <lineage>
        <taxon>unclassified sequences</taxon>
        <taxon>metagenomes</taxon>
        <taxon>ecological metagenomes</taxon>
    </lineage>
</organism>